<gene>
    <name evidence="8" type="ORF">DYB36_013557</name>
</gene>
<evidence type="ECO:0000256" key="5">
    <source>
        <dbReference type="ARBA" id="ARBA00022989"/>
    </source>
</evidence>
<feature type="non-terminal residue" evidence="8">
    <location>
        <position position="1"/>
    </location>
</feature>
<comment type="caution">
    <text evidence="8">The sequence shown here is derived from an EMBL/GenBank/DDBJ whole genome shotgun (WGS) entry which is preliminary data.</text>
</comment>
<reference evidence="8 9" key="1">
    <citation type="submission" date="2018-08" db="EMBL/GenBank/DDBJ databases">
        <title>Aphanomyces genome sequencing and annotation.</title>
        <authorList>
            <person name="Minardi D."/>
            <person name="Oidtmann B."/>
            <person name="Van Der Giezen M."/>
            <person name="Studholme D.J."/>
        </authorList>
    </citation>
    <scope>NUCLEOTIDE SEQUENCE [LARGE SCALE GENOMIC DNA]</scope>
    <source>
        <strain evidence="8 9">Kv</strain>
    </source>
</reference>
<feature type="transmembrane region" description="Helical" evidence="7">
    <location>
        <begin position="176"/>
        <end position="200"/>
    </location>
</feature>
<organism evidence="8 9">
    <name type="scientific">Aphanomyces astaci</name>
    <name type="common">Crayfish plague agent</name>
    <dbReference type="NCBI Taxonomy" id="112090"/>
    <lineage>
        <taxon>Eukaryota</taxon>
        <taxon>Sar</taxon>
        <taxon>Stramenopiles</taxon>
        <taxon>Oomycota</taxon>
        <taxon>Saprolegniomycetes</taxon>
        <taxon>Saprolegniales</taxon>
        <taxon>Verrucalvaceae</taxon>
        <taxon>Aphanomyces</taxon>
    </lineage>
</organism>
<dbReference type="AlphaFoldDB" id="A0A397A2B1"/>
<feature type="transmembrane region" description="Helical" evidence="7">
    <location>
        <begin position="136"/>
        <end position="156"/>
    </location>
</feature>
<evidence type="ECO:0000256" key="1">
    <source>
        <dbReference type="ARBA" id="ARBA00004141"/>
    </source>
</evidence>
<evidence type="ECO:0000256" key="4">
    <source>
        <dbReference type="ARBA" id="ARBA00022692"/>
    </source>
</evidence>
<evidence type="ECO:0000256" key="7">
    <source>
        <dbReference type="SAM" id="Phobius"/>
    </source>
</evidence>
<dbReference type="GO" id="GO:0016020">
    <property type="term" value="C:membrane"/>
    <property type="evidence" value="ECO:0007669"/>
    <property type="project" value="UniProtKB-SubCell"/>
</dbReference>
<dbReference type="VEuPathDB" id="FungiDB:H257_07381"/>
<keyword evidence="3" id="KW-0813">Transport</keyword>
<dbReference type="Proteomes" id="UP000265427">
    <property type="component" value="Unassembled WGS sequence"/>
</dbReference>
<dbReference type="EMBL" id="QUSZ01008869">
    <property type="protein sequence ID" value="RHX99828.1"/>
    <property type="molecule type" value="Genomic_DNA"/>
</dbReference>
<feature type="transmembrane region" description="Helical" evidence="7">
    <location>
        <begin position="27"/>
        <end position="49"/>
    </location>
</feature>
<dbReference type="InterPro" id="IPR036259">
    <property type="entry name" value="MFS_trans_sf"/>
</dbReference>
<comment type="similarity">
    <text evidence="2">Belongs to the major facilitator superfamily. Folate-biopterin transporter (TC 2.A.71) family.</text>
</comment>
<evidence type="ECO:0000256" key="6">
    <source>
        <dbReference type="ARBA" id="ARBA00023136"/>
    </source>
</evidence>
<comment type="subcellular location">
    <subcellularLocation>
        <location evidence="1">Membrane</location>
        <topology evidence="1">Multi-pass membrane protein</topology>
    </subcellularLocation>
</comment>
<keyword evidence="6 7" id="KW-0472">Membrane</keyword>
<accession>A0A397A2B1</accession>
<evidence type="ECO:0000313" key="9">
    <source>
        <dbReference type="Proteomes" id="UP000265427"/>
    </source>
</evidence>
<proteinExistence type="inferred from homology"/>
<dbReference type="PANTHER" id="PTHR31585">
    <property type="entry name" value="FOLATE-BIOPTERIN TRANSPORTER 1, CHLOROPLASTIC"/>
    <property type="match status" value="1"/>
</dbReference>
<dbReference type="SUPFAM" id="SSF103473">
    <property type="entry name" value="MFS general substrate transporter"/>
    <property type="match status" value="1"/>
</dbReference>
<name>A0A397A2B1_APHAT</name>
<evidence type="ECO:0000313" key="8">
    <source>
        <dbReference type="EMBL" id="RHX99828.1"/>
    </source>
</evidence>
<sequence length="231" mass="25315">AGIIASGIFAGIMMVVAKWGLHWNWRWSIAIASVSVLALDSITTFLTIWNIVRNQWFYTGVALSEQVPQGIRFVVSTFCAVEIADVGNEGATFGLVTTVSNLASPFSGMLTRYINSYFRVTQNDLREDSIEVRWDVTYTYFISYGCRLFALVWLFMLPPQRGPMQELKKKGGRSKLAGAILIVVFVVCLSVSVTSSIMAISPATRCLRIAGGNGKLDPKTGKCPIAASRKG</sequence>
<protein>
    <recommendedName>
        <fullName evidence="10">Major facilitator superfamily (MFS) profile domain-containing protein</fullName>
    </recommendedName>
</protein>
<dbReference type="PANTHER" id="PTHR31585:SF5">
    <property type="entry name" value="RNA-BINDING S4 DOMAIN-CONTAINING PROTEIN"/>
    <property type="match status" value="1"/>
</dbReference>
<evidence type="ECO:0008006" key="10">
    <source>
        <dbReference type="Google" id="ProtNLM"/>
    </source>
</evidence>
<evidence type="ECO:0000256" key="2">
    <source>
        <dbReference type="ARBA" id="ARBA00007015"/>
    </source>
</evidence>
<evidence type="ECO:0000256" key="3">
    <source>
        <dbReference type="ARBA" id="ARBA00022448"/>
    </source>
</evidence>
<dbReference type="InterPro" id="IPR039309">
    <property type="entry name" value="BT1"/>
</dbReference>
<keyword evidence="5 7" id="KW-1133">Transmembrane helix</keyword>
<keyword evidence="4 7" id="KW-0812">Transmembrane</keyword>